<feature type="transmembrane region" description="Helical" evidence="7">
    <location>
        <begin position="379"/>
        <end position="397"/>
    </location>
</feature>
<feature type="transmembrane region" description="Helical" evidence="7">
    <location>
        <begin position="260"/>
        <end position="279"/>
    </location>
</feature>
<keyword evidence="9" id="KW-1185">Reference proteome</keyword>
<protein>
    <submittedName>
        <fullName evidence="8">MFS transporter</fullName>
    </submittedName>
</protein>
<proteinExistence type="predicted"/>
<dbReference type="AlphaFoldDB" id="A0A930YCK1"/>
<dbReference type="PANTHER" id="PTHR23513:SF6">
    <property type="entry name" value="MAJOR FACILITATOR SUPERFAMILY ASSOCIATED DOMAIN-CONTAINING PROTEIN"/>
    <property type="match status" value="1"/>
</dbReference>
<evidence type="ECO:0000313" key="9">
    <source>
        <dbReference type="Proteomes" id="UP000640489"/>
    </source>
</evidence>
<evidence type="ECO:0000256" key="2">
    <source>
        <dbReference type="ARBA" id="ARBA00022448"/>
    </source>
</evidence>
<evidence type="ECO:0000256" key="3">
    <source>
        <dbReference type="ARBA" id="ARBA00022475"/>
    </source>
</evidence>
<dbReference type="RefSeq" id="WP_194704978.1">
    <property type="nucleotide sequence ID" value="NZ_JADKPN010000001.1"/>
</dbReference>
<keyword evidence="4 7" id="KW-0812">Transmembrane</keyword>
<dbReference type="SUPFAM" id="SSF103473">
    <property type="entry name" value="MFS general substrate transporter"/>
    <property type="match status" value="1"/>
</dbReference>
<comment type="caution">
    <text evidence="8">The sequence shown here is derived from an EMBL/GenBank/DDBJ whole genome shotgun (WGS) entry which is preliminary data.</text>
</comment>
<accession>A0A930YCK1</accession>
<evidence type="ECO:0000256" key="5">
    <source>
        <dbReference type="ARBA" id="ARBA00022989"/>
    </source>
</evidence>
<evidence type="ECO:0000256" key="6">
    <source>
        <dbReference type="ARBA" id="ARBA00023136"/>
    </source>
</evidence>
<evidence type="ECO:0000313" key="8">
    <source>
        <dbReference type="EMBL" id="MBF4761788.1"/>
    </source>
</evidence>
<feature type="transmembrane region" description="Helical" evidence="7">
    <location>
        <begin position="286"/>
        <end position="306"/>
    </location>
</feature>
<dbReference type="PANTHER" id="PTHR23513">
    <property type="entry name" value="INTEGRAL MEMBRANE EFFLUX PROTEIN-RELATED"/>
    <property type="match status" value="1"/>
</dbReference>
<evidence type="ECO:0000256" key="7">
    <source>
        <dbReference type="SAM" id="Phobius"/>
    </source>
</evidence>
<feature type="transmembrane region" description="Helical" evidence="7">
    <location>
        <begin position="105"/>
        <end position="129"/>
    </location>
</feature>
<dbReference type="EMBL" id="JADKPN010000001">
    <property type="protein sequence ID" value="MBF4761788.1"/>
    <property type="molecule type" value="Genomic_DNA"/>
</dbReference>
<feature type="transmembrane region" description="Helical" evidence="7">
    <location>
        <begin position="141"/>
        <end position="161"/>
    </location>
</feature>
<feature type="transmembrane region" description="Helical" evidence="7">
    <location>
        <begin position="75"/>
        <end position="93"/>
    </location>
</feature>
<feature type="transmembrane region" description="Helical" evidence="7">
    <location>
        <begin position="12"/>
        <end position="36"/>
    </location>
</feature>
<keyword evidence="2" id="KW-0813">Transport</keyword>
<dbReference type="CDD" id="cd06173">
    <property type="entry name" value="MFS_MefA_like"/>
    <property type="match status" value="1"/>
</dbReference>
<gene>
    <name evidence="8" type="ORF">ISU07_01505</name>
</gene>
<organism evidence="8 9">
    <name type="scientific">Nocardioides islandensis</name>
    <dbReference type="NCBI Taxonomy" id="433663"/>
    <lineage>
        <taxon>Bacteria</taxon>
        <taxon>Bacillati</taxon>
        <taxon>Actinomycetota</taxon>
        <taxon>Actinomycetes</taxon>
        <taxon>Propionibacteriales</taxon>
        <taxon>Nocardioidaceae</taxon>
        <taxon>Nocardioides</taxon>
    </lineage>
</organism>
<name>A0A930YCK1_9ACTN</name>
<keyword evidence="3" id="KW-1003">Cell membrane</keyword>
<comment type="subcellular location">
    <subcellularLocation>
        <location evidence="1">Cell membrane</location>
        <topology evidence="1">Multi-pass membrane protein</topology>
    </subcellularLocation>
</comment>
<dbReference type="Proteomes" id="UP000640489">
    <property type="component" value="Unassembled WGS sequence"/>
</dbReference>
<dbReference type="InterPro" id="IPR036259">
    <property type="entry name" value="MFS_trans_sf"/>
</dbReference>
<dbReference type="InterPro" id="IPR010290">
    <property type="entry name" value="TM_effector"/>
</dbReference>
<dbReference type="GO" id="GO:0005886">
    <property type="term" value="C:plasma membrane"/>
    <property type="evidence" value="ECO:0007669"/>
    <property type="project" value="UniProtKB-SubCell"/>
</dbReference>
<reference evidence="8" key="1">
    <citation type="submission" date="2020-11" db="EMBL/GenBank/DDBJ databases">
        <title>Nocardioides sp. nov., isolated from Soil of Cynanchum wilfordii Hemsley rhizosphere.</title>
        <authorList>
            <person name="Lee J.-S."/>
            <person name="Suh M.K."/>
            <person name="Kim J.-S."/>
        </authorList>
    </citation>
    <scope>NUCLEOTIDE SEQUENCE</scope>
    <source>
        <strain evidence="8">KCTC 19275</strain>
    </source>
</reference>
<feature type="transmembrane region" description="Helical" evidence="7">
    <location>
        <begin position="42"/>
        <end position="63"/>
    </location>
</feature>
<dbReference type="Gene3D" id="1.20.1250.20">
    <property type="entry name" value="MFS general substrate transporter like domains"/>
    <property type="match status" value="1"/>
</dbReference>
<feature type="transmembrane region" description="Helical" evidence="7">
    <location>
        <begin position="226"/>
        <end position="248"/>
    </location>
</feature>
<dbReference type="Pfam" id="PF05977">
    <property type="entry name" value="MFS_3"/>
    <property type="match status" value="1"/>
</dbReference>
<feature type="transmembrane region" description="Helical" evidence="7">
    <location>
        <begin position="312"/>
        <end position="334"/>
    </location>
</feature>
<feature type="transmembrane region" description="Helical" evidence="7">
    <location>
        <begin position="355"/>
        <end position="373"/>
    </location>
</feature>
<evidence type="ECO:0000256" key="1">
    <source>
        <dbReference type="ARBA" id="ARBA00004651"/>
    </source>
</evidence>
<keyword evidence="6 7" id="KW-0472">Membrane</keyword>
<sequence>MSSLLRDRDYLRYLVSRVLSGAGNIVTLITLPIIVYRSSGSASLTALVAACEAAPYLLFGLFSGALTDRWNRQKVMVRADVLSALLVVTLPLADLFAEVTVPHVLVVAFLGPTIGVFFDGAVFGALPTLVGRDRIAEANSISWAAQSVVEMAVPSLVGLALAFLHPAWLLGFDSLTFAVSAALIAGIVRPTYDATRERPPLTVRQVLGDIREGLGYLVRHAGVRTFTIIGFLQCLGAGGFVALMVVWIDQRLGVGTEGLRFGLVFGAFSVGGLAASLALPWLVRRVPAAAIALVASPVAAAFAVVLPLVTSWWLAGITLVLWGVAYQLVVVNSITYRQQVTPEHLLGRVNTAGRMLAWGMGWTGGAFVAGALVGWLGLVGTLVVLSLTHVVAVVVAWTSPLRAQLRDTAALPSPR</sequence>
<evidence type="ECO:0000256" key="4">
    <source>
        <dbReference type="ARBA" id="ARBA00022692"/>
    </source>
</evidence>
<keyword evidence="5 7" id="KW-1133">Transmembrane helix</keyword>
<feature type="transmembrane region" description="Helical" evidence="7">
    <location>
        <begin position="167"/>
        <end position="188"/>
    </location>
</feature>